<dbReference type="KEGG" id="mhey:H2LOC_005780"/>
<sequence>MARSIGVATTARSDYGVLLPLLRVLREHPGVRLQIYAGGTHFSAINGFSIGEVEEEFGECTIRVPCEIKGDGPADLAEAMAEVLAGYGRAFSADRPDILVVLGDRYDMIPVVLAALPFNIPVAHLSGGEVTEGVIDDAIRHAVTKLSHLHFPTAQSYGRRIMQLGEEEWRIHVVGEPGLDLFRTMELLPKDEVYGELGLDPGRPLSLFTYHPETIGYEDAAANIAEILAAADLMSQTQILFTHPNSDTGSLHILEAIRAYVKKRGDCLVVPSLGKRRYFQFLGHCDCLVGNSSSGIIEAATFRLPVVNIGTRQAGRIEPRNVVTTPTRRDAIAEAWGTALSSQFRAALDGMENPYGDGLSSARIADILVAAPLSRELIRKKFIDRAEAIPVENRMLNGSIFEGGDP</sequence>
<organism evidence="2 3">
    <name type="scientific">Methylocystis heyeri</name>
    <dbReference type="NCBI Taxonomy" id="391905"/>
    <lineage>
        <taxon>Bacteria</taxon>
        <taxon>Pseudomonadati</taxon>
        <taxon>Pseudomonadota</taxon>
        <taxon>Alphaproteobacteria</taxon>
        <taxon>Hyphomicrobiales</taxon>
        <taxon>Methylocystaceae</taxon>
        <taxon>Methylocystis</taxon>
    </lineage>
</organism>
<evidence type="ECO:0000313" key="3">
    <source>
        <dbReference type="Proteomes" id="UP000309061"/>
    </source>
</evidence>
<dbReference type="AlphaFoldDB" id="A0A6B8KCD6"/>
<dbReference type="InterPro" id="IPR029767">
    <property type="entry name" value="WecB-like"/>
</dbReference>
<dbReference type="EMBL" id="CP046052">
    <property type="protein sequence ID" value="QGM45242.1"/>
    <property type="molecule type" value="Genomic_DNA"/>
</dbReference>
<dbReference type="GO" id="GO:0006047">
    <property type="term" value="P:UDP-N-acetylglucosamine metabolic process"/>
    <property type="evidence" value="ECO:0007669"/>
    <property type="project" value="InterPro"/>
</dbReference>
<protein>
    <submittedName>
        <fullName evidence="2">UDP-N-acetylglucosamine 2-epimerase (Hydrolyzing)</fullName>
        <ecNumber evidence="2">3.2.1.183</ecNumber>
    </submittedName>
</protein>
<dbReference type="GO" id="GO:0004553">
    <property type="term" value="F:hydrolase activity, hydrolyzing O-glycosyl compounds"/>
    <property type="evidence" value="ECO:0007669"/>
    <property type="project" value="InterPro"/>
</dbReference>
<dbReference type="PANTHER" id="PTHR43174">
    <property type="entry name" value="UDP-N-ACETYLGLUCOSAMINE 2-EPIMERASE"/>
    <property type="match status" value="1"/>
</dbReference>
<evidence type="ECO:0000259" key="1">
    <source>
        <dbReference type="Pfam" id="PF02350"/>
    </source>
</evidence>
<dbReference type="RefSeq" id="WP_136495524.1">
    <property type="nucleotide sequence ID" value="NZ_CP046052.1"/>
</dbReference>
<evidence type="ECO:0000313" key="2">
    <source>
        <dbReference type="EMBL" id="QGM45242.1"/>
    </source>
</evidence>
<name>A0A6B8KCD6_9HYPH</name>
<keyword evidence="2" id="KW-0378">Hydrolase</keyword>
<dbReference type="SUPFAM" id="SSF53756">
    <property type="entry name" value="UDP-Glycosyltransferase/glycogen phosphorylase"/>
    <property type="match status" value="1"/>
</dbReference>
<dbReference type="Pfam" id="PF02350">
    <property type="entry name" value="Epimerase_2"/>
    <property type="match status" value="1"/>
</dbReference>
<reference evidence="2 3" key="1">
    <citation type="submission" date="2019-11" db="EMBL/GenBank/DDBJ databases">
        <title>The genome sequence of Methylocystis heyeri.</title>
        <authorList>
            <person name="Oshkin I.Y."/>
            <person name="Miroshnikov K."/>
            <person name="Dedysh S.N."/>
        </authorList>
    </citation>
    <scope>NUCLEOTIDE SEQUENCE [LARGE SCALE GENOMIC DNA]</scope>
    <source>
        <strain evidence="2 3">H2</strain>
    </source>
</reference>
<dbReference type="PANTHER" id="PTHR43174:SF3">
    <property type="entry name" value="UDP-N-ACETYLGLUCOSAMINE 2-EPIMERASE"/>
    <property type="match status" value="1"/>
</dbReference>
<dbReference type="Gene3D" id="3.40.50.2000">
    <property type="entry name" value="Glycogen Phosphorylase B"/>
    <property type="match status" value="2"/>
</dbReference>
<feature type="domain" description="UDP-N-acetylglucosamine 2-epimerase" evidence="1">
    <location>
        <begin position="25"/>
        <end position="368"/>
    </location>
</feature>
<proteinExistence type="predicted"/>
<keyword evidence="2" id="KW-0326">Glycosidase</keyword>
<dbReference type="OrthoDB" id="9803238at2"/>
<accession>A0A6B8KCD6</accession>
<dbReference type="EC" id="3.2.1.183" evidence="2"/>
<dbReference type="InterPro" id="IPR003331">
    <property type="entry name" value="UDP_GlcNAc_Epimerase_2_dom"/>
</dbReference>
<keyword evidence="3" id="KW-1185">Reference proteome</keyword>
<dbReference type="Proteomes" id="UP000309061">
    <property type="component" value="Chromosome"/>
</dbReference>
<dbReference type="InterPro" id="IPR020004">
    <property type="entry name" value="UDP-GlcNAc_Epase"/>
</dbReference>
<dbReference type="NCBIfam" id="TIGR03568">
    <property type="entry name" value="NeuC_NnaA"/>
    <property type="match status" value="1"/>
</dbReference>
<gene>
    <name evidence="2" type="primary">neuC</name>
    <name evidence="2" type="ORF">H2LOC_005780</name>
</gene>